<evidence type="ECO:0000313" key="6">
    <source>
        <dbReference type="Proteomes" id="UP000072605"/>
    </source>
</evidence>
<organism evidence="2 5">
    <name type="scientific">Exiguobacterium indicum</name>
    <dbReference type="NCBI Taxonomy" id="296995"/>
    <lineage>
        <taxon>Bacteria</taxon>
        <taxon>Bacillati</taxon>
        <taxon>Bacillota</taxon>
        <taxon>Bacilli</taxon>
        <taxon>Bacillales</taxon>
        <taxon>Bacillales Family XII. Incertae Sedis</taxon>
        <taxon>Exiguobacterium</taxon>
    </lineage>
</organism>
<protein>
    <submittedName>
        <fullName evidence="2">Anti-sigma factor</fullName>
    </submittedName>
</protein>
<dbReference type="OrthoDB" id="9782842at2"/>
<dbReference type="EMBL" id="LNQL01000003">
    <property type="protein sequence ID" value="KSU48648.1"/>
    <property type="molecule type" value="Genomic_DNA"/>
</dbReference>
<accession>A0A0V8GEB5</accession>
<evidence type="ECO:0000313" key="3">
    <source>
        <dbReference type="EMBL" id="KTR27349.1"/>
    </source>
</evidence>
<evidence type="ECO:0000313" key="7">
    <source>
        <dbReference type="Proteomes" id="UP001387110"/>
    </source>
</evidence>
<evidence type="ECO:0000313" key="5">
    <source>
        <dbReference type="Proteomes" id="UP000053797"/>
    </source>
</evidence>
<dbReference type="Proteomes" id="UP000072605">
    <property type="component" value="Unassembled WGS sequence"/>
</dbReference>
<sequence>MSREHVHERIQDYLDQNQPPEEFERLEAELREVDAMDEFEEYRLLDARLRQLPAPKLSADFTSRVLAQLPEQVETPSAALLHQPQPSRFGGKMKQYPLLAAAAVFLLLSVGSLGGYMAQEEHDLSYTNAPGIVAQNGEVVVPKGVTVDQDLYVEGGNVRIEGKVNGDVMTVDGKAYTASAGSVTGEIKEIDQLFERVWYGIKRLFQ</sequence>
<evidence type="ECO:0000313" key="2">
    <source>
        <dbReference type="EMBL" id="KSU48648.1"/>
    </source>
</evidence>
<dbReference type="EMBL" id="JBAWKY010000003">
    <property type="protein sequence ID" value="MEI4463254.1"/>
    <property type="molecule type" value="Genomic_DNA"/>
</dbReference>
<gene>
    <name evidence="2" type="ORF">AS033_09965</name>
    <name evidence="3" type="ORF">RSA11_05935</name>
    <name evidence="4" type="ORF">SZL87_12500</name>
</gene>
<reference evidence="4 7" key="3">
    <citation type="submission" date="2023-12" db="EMBL/GenBank/DDBJ databases">
        <authorList>
            <person name="Easwaran N."/>
            <person name="Lazarus H.P.S."/>
        </authorList>
    </citation>
    <scope>NUCLEOTIDE SEQUENCE [LARGE SCALE GENOMIC DNA]</scope>
    <source>
        <strain evidence="4 7">VIT-2023</strain>
    </source>
</reference>
<reference evidence="3 6" key="2">
    <citation type="journal article" date="2016" name="Front. Microbiol.">
        <title>Genomic Resource of Rice Seed Associated Bacteria.</title>
        <authorList>
            <person name="Midha S."/>
            <person name="Bansal K."/>
            <person name="Sharma S."/>
            <person name="Kumar N."/>
            <person name="Patil P.P."/>
            <person name="Chaudhry V."/>
            <person name="Patil P.B."/>
        </authorList>
    </citation>
    <scope>NUCLEOTIDE SEQUENCE [LARGE SCALE GENOMIC DNA]</scope>
    <source>
        <strain evidence="3 6">RSA11</strain>
    </source>
</reference>
<keyword evidence="1" id="KW-0472">Membrane</keyword>
<feature type="transmembrane region" description="Helical" evidence="1">
    <location>
        <begin position="96"/>
        <end position="118"/>
    </location>
</feature>
<keyword evidence="7" id="KW-1185">Reference proteome</keyword>
<reference evidence="2 5" key="1">
    <citation type="journal article" date="2015" name="Int. J. Syst. Evol. Microbiol.">
        <title>Exiguobacterium enclense sp. nov., isolated from sediment.</title>
        <authorList>
            <person name="Dastager S.G."/>
            <person name="Mawlankar R."/>
            <person name="Sonalkar V.V."/>
            <person name="Thorat M.N."/>
            <person name="Mual P."/>
            <person name="Verma A."/>
            <person name="Krishnamurthi S."/>
            <person name="Tang S.K."/>
            <person name="Li W.J."/>
        </authorList>
    </citation>
    <scope>NUCLEOTIDE SEQUENCE [LARGE SCALE GENOMIC DNA]</scope>
    <source>
        <strain evidence="2 5">NIO-1109</strain>
    </source>
</reference>
<keyword evidence="1" id="KW-0812">Transmembrane</keyword>
<comment type="caution">
    <text evidence="2">The sequence shown here is derived from an EMBL/GenBank/DDBJ whole genome shotgun (WGS) entry which is preliminary data.</text>
</comment>
<name>A0A0V8GEB5_9BACL</name>
<dbReference type="AlphaFoldDB" id="A0A0V8GEB5"/>
<keyword evidence="1" id="KW-1133">Transmembrane helix</keyword>
<evidence type="ECO:0000313" key="4">
    <source>
        <dbReference type="EMBL" id="MEI4463254.1"/>
    </source>
</evidence>
<dbReference type="GeneID" id="90839003"/>
<dbReference type="RefSeq" id="WP_023466661.1">
    <property type="nucleotide sequence ID" value="NZ_FMYN01000003.1"/>
</dbReference>
<proteinExistence type="predicted"/>
<dbReference type="Proteomes" id="UP001387110">
    <property type="component" value="Unassembled WGS sequence"/>
</dbReference>
<dbReference type="Proteomes" id="UP000053797">
    <property type="component" value="Unassembled WGS sequence"/>
</dbReference>
<evidence type="ECO:0000256" key="1">
    <source>
        <dbReference type="SAM" id="Phobius"/>
    </source>
</evidence>
<dbReference type="EMBL" id="LDQV01000015">
    <property type="protein sequence ID" value="KTR27349.1"/>
    <property type="molecule type" value="Genomic_DNA"/>
</dbReference>